<dbReference type="Proteomes" id="UP000008311">
    <property type="component" value="Unassembled WGS sequence"/>
</dbReference>
<dbReference type="PANTHER" id="PTHR33286:SF42">
    <property type="entry name" value="BIFUNCTIONAL INHIBITOR_PLANT LIPID TRANSFER PROTEIN_SEED STORAGE HELICAL DOMAIN-CONTAINING PROTEIN"/>
    <property type="match status" value="1"/>
</dbReference>
<dbReference type="STRING" id="3988.B9RIH4"/>
<feature type="chain" id="PRO_5002891007" evidence="1">
    <location>
        <begin position="29"/>
        <end position="112"/>
    </location>
</feature>
<accession>B9RIH4</accession>
<dbReference type="InParanoid" id="B9RIH4"/>
<keyword evidence="4" id="KW-1185">Reference proteome</keyword>
<evidence type="ECO:0000259" key="2">
    <source>
        <dbReference type="Pfam" id="PF14368"/>
    </source>
</evidence>
<dbReference type="PANTHER" id="PTHR33286">
    <property type="entry name" value="BIFUNCTIONAL INHIBITOR/LIPID-TRANSFER PROTEIN/SEED STORAGE 2S ALBUMIN SUPERFAMILY PROTEIN"/>
    <property type="match status" value="1"/>
</dbReference>
<gene>
    <name evidence="3" type="ORF">RCOM_1579200</name>
</gene>
<dbReference type="AlphaFoldDB" id="B9RIH4"/>
<dbReference type="InterPro" id="IPR036312">
    <property type="entry name" value="Bifun_inhib/LTP/seed_sf"/>
</dbReference>
<dbReference type="eggNOG" id="ENOG502S7IJ">
    <property type="taxonomic scope" value="Eukaryota"/>
</dbReference>
<dbReference type="EMBL" id="EQ973781">
    <property type="protein sequence ID" value="EEF48946.1"/>
    <property type="molecule type" value="Genomic_DNA"/>
</dbReference>
<dbReference type="Pfam" id="PF14368">
    <property type="entry name" value="LTP_2"/>
    <property type="match status" value="1"/>
</dbReference>
<dbReference type="OMA" id="HCACGRI"/>
<dbReference type="Gene3D" id="1.10.110.10">
    <property type="entry name" value="Plant lipid-transfer and hydrophobic proteins"/>
    <property type="match status" value="1"/>
</dbReference>
<evidence type="ECO:0000256" key="1">
    <source>
        <dbReference type="SAM" id="SignalP"/>
    </source>
</evidence>
<dbReference type="SUPFAM" id="SSF47699">
    <property type="entry name" value="Bifunctional inhibitor/lipid-transfer protein/seed storage 2S albumin"/>
    <property type="match status" value="1"/>
</dbReference>
<dbReference type="CDD" id="cd04660">
    <property type="entry name" value="nsLTP_like"/>
    <property type="match status" value="1"/>
</dbReference>
<reference evidence="4" key="1">
    <citation type="journal article" date="2010" name="Nat. Biotechnol.">
        <title>Draft genome sequence of the oilseed species Ricinus communis.</title>
        <authorList>
            <person name="Chan A.P."/>
            <person name="Crabtree J."/>
            <person name="Zhao Q."/>
            <person name="Lorenzi H."/>
            <person name="Orvis J."/>
            <person name="Puiu D."/>
            <person name="Melake-Berhan A."/>
            <person name="Jones K.M."/>
            <person name="Redman J."/>
            <person name="Chen G."/>
            <person name="Cahoon E.B."/>
            <person name="Gedil M."/>
            <person name="Stanke M."/>
            <person name="Haas B.J."/>
            <person name="Wortman J.R."/>
            <person name="Fraser-Liggett C.M."/>
            <person name="Ravel J."/>
            <person name="Rabinowicz P.D."/>
        </authorList>
    </citation>
    <scope>NUCLEOTIDE SEQUENCE [LARGE SCALE GENOMIC DNA]</scope>
    <source>
        <strain evidence="4">cv. Hale</strain>
    </source>
</reference>
<dbReference type="InterPro" id="IPR016140">
    <property type="entry name" value="Bifunc_inhib/LTP/seed_store"/>
</dbReference>
<dbReference type="KEGG" id="rcu:8274342"/>
<dbReference type="OrthoDB" id="653734at2759"/>
<proteinExistence type="predicted"/>
<name>B9RIH4_RICCO</name>
<feature type="domain" description="Bifunctional inhibitor/plant lipid transfer protein/seed storage helical" evidence="2">
    <location>
        <begin position="11"/>
        <end position="105"/>
    </location>
</feature>
<organism evidence="3 4">
    <name type="scientific">Ricinus communis</name>
    <name type="common">Castor bean</name>
    <dbReference type="NCBI Taxonomy" id="3988"/>
    <lineage>
        <taxon>Eukaryota</taxon>
        <taxon>Viridiplantae</taxon>
        <taxon>Streptophyta</taxon>
        <taxon>Embryophyta</taxon>
        <taxon>Tracheophyta</taxon>
        <taxon>Spermatophyta</taxon>
        <taxon>Magnoliopsida</taxon>
        <taxon>eudicotyledons</taxon>
        <taxon>Gunneridae</taxon>
        <taxon>Pentapetalae</taxon>
        <taxon>rosids</taxon>
        <taxon>fabids</taxon>
        <taxon>Malpighiales</taxon>
        <taxon>Euphorbiaceae</taxon>
        <taxon>Acalyphoideae</taxon>
        <taxon>Acalypheae</taxon>
        <taxon>Ricinus</taxon>
    </lineage>
</organism>
<dbReference type="InterPro" id="IPR044741">
    <property type="entry name" value="NsLTP-like"/>
</dbReference>
<sequence>MAIRFTYCSALAVLLIAGMLISGELVSAINCDNDLIGLASKCQKYVVKQGSSAKPSPECCKVVKNVNVPCVCSHVTKQIEDLISMKKVFDVAKSCGKKVTPGTKCGSYTVPN</sequence>
<evidence type="ECO:0000313" key="4">
    <source>
        <dbReference type="Proteomes" id="UP000008311"/>
    </source>
</evidence>
<feature type="signal peptide" evidence="1">
    <location>
        <begin position="1"/>
        <end position="28"/>
    </location>
</feature>
<protein>
    <submittedName>
        <fullName evidence="3">Lipid binding protein, putative</fullName>
    </submittedName>
</protein>
<keyword evidence="1" id="KW-0732">Signal</keyword>
<evidence type="ECO:0000313" key="3">
    <source>
        <dbReference type="EMBL" id="EEF48946.1"/>
    </source>
</evidence>